<dbReference type="OrthoDB" id="1001975at2759"/>
<accession>A0A5B6VAT4</accession>
<sequence>MEMVRLKCGFENGIDIGSMGSRGGFFSSYHIDVEVHDIVCEVKWRLTGFYGNPDKRGRSASWNLLRQLSNNNSILWVVLGDFNEIANSFEKKGGCHCSERQMLAFRSALEECNLTDLGYRGRWFTWERGRVSSTNIRERLDRGVATLSWLELFPRFQTPRAERIDYTNNLNNFRFEAKWCLESSFEELVRGWWVESVGSIPNKLEILGHKMQVWSKSRNMDEKRKWVCLEERLNYLYKQDISDDILAKIVEVQLGLNLEADKEELFWEQRARVNWLKNGDRNTSFFS</sequence>
<reference evidence="3" key="1">
    <citation type="journal article" date="2019" name="Plant Biotechnol. J.">
        <title>Genome sequencing of the Australian wild diploid species Gossypium australe highlights disease resistance and delayed gland morphogenesis.</title>
        <authorList>
            <person name="Cai Y."/>
            <person name="Cai X."/>
            <person name="Wang Q."/>
            <person name="Wang P."/>
            <person name="Zhang Y."/>
            <person name="Cai C."/>
            <person name="Xu Y."/>
            <person name="Wang K."/>
            <person name="Zhou Z."/>
            <person name="Wang C."/>
            <person name="Geng S."/>
            <person name="Li B."/>
            <person name="Dong Q."/>
            <person name="Hou Y."/>
            <person name="Wang H."/>
            <person name="Ai P."/>
            <person name="Liu Z."/>
            <person name="Yi F."/>
            <person name="Sun M."/>
            <person name="An G."/>
            <person name="Cheng J."/>
            <person name="Zhang Y."/>
            <person name="Shi Q."/>
            <person name="Xie Y."/>
            <person name="Shi X."/>
            <person name="Chang Y."/>
            <person name="Huang F."/>
            <person name="Chen Y."/>
            <person name="Hong S."/>
            <person name="Mi L."/>
            <person name="Sun Q."/>
            <person name="Zhang L."/>
            <person name="Zhou B."/>
            <person name="Peng R."/>
            <person name="Zhang X."/>
            <person name="Liu F."/>
        </authorList>
    </citation>
    <scope>NUCLEOTIDE SEQUENCE [LARGE SCALE GENOMIC DNA]</scope>
    <source>
        <strain evidence="3">cv. PA1801</strain>
    </source>
</reference>
<dbReference type="SUPFAM" id="SSF56219">
    <property type="entry name" value="DNase I-like"/>
    <property type="match status" value="1"/>
</dbReference>
<dbReference type="PANTHER" id="PTHR33710">
    <property type="entry name" value="BNAC02G09200D PROTEIN"/>
    <property type="match status" value="1"/>
</dbReference>
<protein>
    <submittedName>
        <fullName evidence="2">Putative Transposon TX1</fullName>
    </submittedName>
</protein>
<dbReference type="Gene3D" id="3.60.10.10">
    <property type="entry name" value="Endonuclease/exonuclease/phosphatase"/>
    <property type="match status" value="1"/>
</dbReference>
<evidence type="ECO:0000259" key="1">
    <source>
        <dbReference type="Pfam" id="PF03372"/>
    </source>
</evidence>
<dbReference type="InterPro" id="IPR005135">
    <property type="entry name" value="Endo/exonuclease/phosphatase"/>
</dbReference>
<name>A0A5B6VAT4_9ROSI</name>
<dbReference type="EMBL" id="SMMG02000007">
    <property type="protein sequence ID" value="KAA3466242.1"/>
    <property type="molecule type" value="Genomic_DNA"/>
</dbReference>
<evidence type="ECO:0000313" key="3">
    <source>
        <dbReference type="Proteomes" id="UP000325315"/>
    </source>
</evidence>
<dbReference type="Pfam" id="PF03372">
    <property type="entry name" value="Exo_endo_phos"/>
    <property type="match status" value="1"/>
</dbReference>
<gene>
    <name evidence="2" type="ORF">EPI10_001352</name>
</gene>
<dbReference type="GO" id="GO:0003824">
    <property type="term" value="F:catalytic activity"/>
    <property type="evidence" value="ECO:0007669"/>
    <property type="project" value="InterPro"/>
</dbReference>
<dbReference type="Proteomes" id="UP000325315">
    <property type="component" value="Unassembled WGS sequence"/>
</dbReference>
<comment type="caution">
    <text evidence="2">The sequence shown here is derived from an EMBL/GenBank/DDBJ whole genome shotgun (WGS) entry which is preliminary data.</text>
</comment>
<proteinExistence type="predicted"/>
<dbReference type="AlphaFoldDB" id="A0A5B6VAT4"/>
<organism evidence="2 3">
    <name type="scientific">Gossypium australe</name>
    <dbReference type="NCBI Taxonomy" id="47621"/>
    <lineage>
        <taxon>Eukaryota</taxon>
        <taxon>Viridiplantae</taxon>
        <taxon>Streptophyta</taxon>
        <taxon>Embryophyta</taxon>
        <taxon>Tracheophyta</taxon>
        <taxon>Spermatophyta</taxon>
        <taxon>Magnoliopsida</taxon>
        <taxon>eudicotyledons</taxon>
        <taxon>Gunneridae</taxon>
        <taxon>Pentapetalae</taxon>
        <taxon>rosids</taxon>
        <taxon>malvids</taxon>
        <taxon>Malvales</taxon>
        <taxon>Malvaceae</taxon>
        <taxon>Malvoideae</taxon>
        <taxon>Gossypium</taxon>
    </lineage>
</organism>
<dbReference type="PANTHER" id="PTHR33710:SF62">
    <property type="entry name" value="DUF4283 DOMAIN PROTEIN"/>
    <property type="match status" value="1"/>
</dbReference>
<dbReference type="InterPro" id="IPR036691">
    <property type="entry name" value="Endo/exonu/phosph_ase_sf"/>
</dbReference>
<feature type="domain" description="Endonuclease/exonuclease/phosphatase" evidence="1">
    <location>
        <begin position="24"/>
        <end position="199"/>
    </location>
</feature>
<evidence type="ECO:0000313" key="2">
    <source>
        <dbReference type="EMBL" id="KAA3466242.1"/>
    </source>
</evidence>
<keyword evidence="3" id="KW-1185">Reference proteome</keyword>